<evidence type="ECO:0000256" key="2">
    <source>
        <dbReference type="ARBA" id="ARBA00022490"/>
    </source>
</evidence>
<dbReference type="Gene3D" id="3.30.2170.10">
    <property type="entry name" value="archaeoglobus fulgidus dsm 4304 superfamily"/>
    <property type="match status" value="1"/>
</dbReference>
<dbReference type="VEuPathDB" id="FungiDB:H257_03533"/>
<evidence type="ECO:0000313" key="7">
    <source>
        <dbReference type="EMBL" id="ETV84279.1"/>
    </source>
</evidence>
<dbReference type="EMBL" id="KI913119">
    <property type="protein sequence ID" value="ETV84279.1"/>
    <property type="molecule type" value="Genomic_DNA"/>
</dbReference>
<dbReference type="CDD" id="cd06559">
    <property type="entry name" value="Endonuclease_V"/>
    <property type="match status" value="1"/>
</dbReference>
<evidence type="ECO:0000256" key="5">
    <source>
        <dbReference type="ARBA" id="ARBA00022801"/>
    </source>
</evidence>
<reference evidence="7" key="1">
    <citation type="submission" date="2013-12" db="EMBL/GenBank/DDBJ databases">
        <title>The Genome Sequence of Aphanomyces astaci APO3.</title>
        <authorList>
            <consortium name="The Broad Institute Genomics Platform"/>
            <person name="Russ C."/>
            <person name="Tyler B."/>
            <person name="van West P."/>
            <person name="Dieguez-Uribeondo J."/>
            <person name="Young S.K."/>
            <person name="Zeng Q."/>
            <person name="Gargeya S."/>
            <person name="Fitzgerald M."/>
            <person name="Abouelleil A."/>
            <person name="Alvarado L."/>
            <person name="Chapman S.B."/>
            <person name="Gainer-Dewar J."/>
            <person name="Goldberg J."/>
            <person name="Griggs A."/>
            <person name="Gujja S."/>
            <person name="Hansen M."/>
            <person name="Howarth C."/>
            <person name="Imamovic A."/>
            <person name="Ireland A."/>
            <person name="Larimer J."/>
            <person name="McCowan C."/>
            <person name="Murphy C."/>
            <person name="Pearson M."/>
            <person name="Poon T.W."/>
            <person name="Priest M."/>
            <person name="Roberts A."/>
            <person name="Saif S."/>
            <person name="Shea T."/>
            <person name="Sykes S."/>
            <person name="Wortman J."/>
            <person name="Nusbaum C."/>
            <person name="Birren B."/>
        </authorList>
    </citation>
    <scope>NUCLEOTIDE SEQUENCE [LARGE SCALE GENOMIC DNA]</scope>
    <source>
        <strain evidence="7">APO3</strain>
    </source>
</reference>
<dbReference type="GeneID" id="20805529"/>
<evidence type="ECO:0000256" key="3">
    <source>
        <dbReference type="ARBA" id="ARBA00022722"/>
    </source>
</evidence>
<dbReference type="HAMAP" id="MF_00801">
    <property type="entry name" value="Endonuclease_5"/>
    <property type="match status" value="1"/>
</dbReference>
<keyword evidence="4" id="KW-0255">Endonuclease</keyword>
<dbReference type="GO" id="GO:0005730">
    <property type="term" value="C:nucleolus"/>
    <property type="evidence" value="ECO:0007669"/>
    <property type="project" value="TreeGrafter"/>
</dbReference>
<evidence type="ECO:0000256" key="1">
    <source>
        <dbReference type="ARBA" id="ARBA00004496"/>
    </source>
</evidence>
<dbReference type="AlphaFoldDB" id="W4GZ40"/>
<keyword evidence="5" id="KW-0378">Hydrolase</keyword>
<comment type="subcellular location">
    <subcellularLocation>
        <location evidence="1">Cytoplasm</location>
    </subcellularLocation>
</comment>
<dbReference type="RefSeq" id="XP_009825971.1">
    <property type="nucleotide sequence ID" value="XM_009827669.1"/>
</dbReference>
<name>W4GZ40_APHAT</name>
<dbReference type="InterPro" id="IPR007581">
    <property type="entry name" value="Endonuclease-V"/>
</dbReference>
<keyword evidence="2" id="KW-0963">Cytoplasm</keyword>
<dbReference type="OrthoDB" id="20018at2759"/>
<proteinExistence type="inferred from homology"/>
<feature type="region of interest" description="Disordered" evidence="6">
    <location>
        <begin position="1"/>
        <end position="24"/>
    </location>
</feature>
<dbReference type="PANTHER" id="PTHR28511:SF1">
    <property type="entry name" value="ENDONUCLEASE V"/>
    <property type="match status" value="1"/>
</dbReference>
<dbReference type="PANTHER" id="PTHR28511">
    <property type="entry name" value="ENDONUCLEASE V"/>
    <property type="match status" value="1"/>
</dbReference>
<feature type="compositionally biased region" description="Basic and acidic residues" evidence="6">
    <location>
        <begin position="14"/>
        <end position="24"/>
    </location>
</feature>
<evidence type="ECO:0008006" key="8">
    <source>
        <dbReference type="Google" id="ProtNLM"/>
    </source>
</evidence>
<organism evidence="7">
    <name type="scientific">Aphanomyces astaci</name>
    <name type="common">Crayfish plague agent</name>
    <dbReference type="NCBI Taxonomy" id="112090"/>
    <lineage>
        <taxon>Eukaryota</taxon>
        <taxon>Sar</taxon>
        <taxon>Stramenopiles</taxon>
        <taxon>Oomycota</taxon>
        <taxon>Saprolegniomycetes</taxon>
        <taxon>Saprolegniales</taxon>
        <taxon>Verrucalvaceae</taxon>
        <taxon>Aphanomyces</taxon>
    </lineage>
</organism>
<dbReference type="GO" id="GO:0005737">
    <property type="term" value="C:cytoplasm"/>
    <property type="evidence" value="ECO:0007669"/>
    <property type="project" value="UniProtKB-SubCell"/>
</dbReference>
<dbReference type="GO" id="GO:0006281">
    <property type="term" value="P:DNA repair"/>
    <property type="evidence" value="ECO:0007669"/>
    <property type="project" value="InterPro"/>
</dbReference>
<dbReference type="GO" id="GO:0016891">
    <property type="term" value="F:RNA endonuclease activity producing 5'-phosphomonoesters, hydrolytic mechanism"/>
    <property type="evidence" value="ECO:0007669"/>
    <property type="project" value="TreeGrafter"/>
</dbReference>
<evidence type="ECO:0000256" key="6">
    <source>
        <dbReference type="SAM" id="MobiDB-lite"/>
    </source>
</evidence>
<evidence type="ECO:0000256" key="4">
    <source>
        <dbReference type="ARBA" id="ARBA00022759"/>
    </source>
</evidence>
<protein>
    <recommendedName>
        <fullName evidence="8">Endonuclease V</fullName>
    </recommendedName>
</protein>
<dbReference type="GO" id="GO:0003727">
    <property type="term" value="F:single-stranded RNA binding"/>
    <property type="evidence" value="ECO:0007669"/>
    <property type="project" value="TreeGrafter"/>
</dbReference>
<sequence>MPNALPPRSSSELSESRSRHREQEAAWMVEQSDLRSLLDRTHDVDLSTINYIAGVDISFFPGTDDACATLVILSFPELKVTCEASCHTTLTLPYIPTFLAFREIPALLPLFDMIPREFHPQVVLVDGNGELHPRGFGIASHLGVVTQLPTIGVAKTFLNVDGLTKRSVRALVEEKKAAVRATDIGDTKSSSVVALRLQGESSKVWGMAMCTEGIENPIYVSIGNKISLPKAVEVVQHCSLYRVPEPIRQADLRSREIIRTWEKHGIDKEFKSCRVHRDVVKS</sequence>
<gene>
    <name evidence="7" type="ORF">H257_03533</name>
</gene>
<keyword evidence="3" id="KW-0540">Nuclease</keyword>
<dbReference type="Pfam" id="PF04493">
    <property type="entry name" value="Endonuclease_5"/>
    <property type="match status" value="1"/>
</dbReference>
<dbReference type="STRING" id="112090.W4GZ40"/>
<accession>W4GZ40</accession>